<gene>
    <name evidence="2" type="ORF">BN741_00139</name>
</gene>
<organism evidence="2">
    <name type="scientific">Leyella stercorea CAG:629</name>
    <dbReference type="NCBI Taxonomy" id="1263103"/>
    <lineage>
        <taxon>Bacteria</taxon>
        <taxon>Pseudomonadati</taxon>
        <taxon>Bacteroidota</taxon>
        <taxon>Bacteroidia</taxon>
        <taxon>Bacteroidales</taxon>
        <taxon>Prevotellaceae</taxon>
        <taxon>Leyella</taxon>
    </lineage>
</organism>
<accession>R7H3X1</accession>
<evidence type="ECO:0000256" key="1">
    <source>
        <dbReference type="SAM" id="SignalP"/>
    </source>
</evidence>
<dbReference type="Proteomes" id="UP000018072">
    <property type="component" value="Unassembled WGS sequence"/>
</dbReference>
<dbReference type="EMBL" id="CBIT010000234">
    <property type="protein sequence ID" value="CDE34364.1"/>
    <property type="molecule type" value="Genomic_DNA"/>
</dbReference>
<proteinExistence type="predicted"/>
<name>R7H3X1_9BACT</name>
<protein>
    <submittedName>
        <fullName evidence="2">Uncharacterized protein</fullName>
    </submittedName>
</protein>
<dbReference type="STRING" id="1263103.BN741_00139"/>
<feature type="signal peptide" evidence="1">
    <location>
        <begin position="1"/>
        <end position="20"/>
    </location>
</feature>
<keyword evidence="1" id="KW-0732">Signal</keyword>
<dbReference type="AlphaFoldDB" id="R7H3X1"/>
<sequence>MKKLFIILALVCMSVLSTSAQEIYDEVRRIEKEAKAFANDTKNNLEARKIATFKYDAIYYLVDKASQEPLFSEYELGVQTNAMIEFVNLFVSKLSTLKKNKDKDMLKAVFRTATINNSLFNDVDKEVIYSYVDNENFITQFSLDTDWPKALAEVQSK</sequence>
<feature type="chain" id="PRO_5004434259" evidence="1">
    <location>
        <begin position="21"/>
        <end position="157"/>
    </location>
</feature>
<reference evidence="2" key="1">
    <citation type="submission" date="2012-11" db="EMBL/GenBank/DDBJ databases">
        <title>Dependencies among metagenomic species, viruses, plasmids and units of genetic variation.</title>
        <authorList>
            <person name="Nielsen H.B."/>
            <person name="Almeida M."/>
            <person name="Juncker A.S."/>
            <person name="Rasmussen S."/>
            <person name="Li J."/>
            <person name="Sunagawa S."/>
            <person name="Plichta D."/>
            <person name="Gautier L."/>
            <person name="Le Chatelier E."/>
            <person name="Peletier E."/>
            <person name="Bonde I."/>
            <person name="Nielsen T."/>
            <person name="Manichanh C."/>
            <person name="Arumugam M."/>
            <person name="Batto J."/>
            <person name="Santos M.B.Q.D."/>
            <person name="Blom N."/>
            <person name="Borruel N."/>
            <person name="Burgdorf K.S."/>
            <person name="Boumezbeur F."/>
            <person name="Casellas F."/>
            <person name="Dore J."/>
            <person name="Guarner F."/>
            <person name="Hansen T."/>
            <person name="Hildebrand F."/>
            <person name="Kaas R.S."/>
            <person name="Kennedy S."/>
            <person name="Kristiansen K."/>
            <person name="Kultima J.R."/>
            <person name="Leonard P."/>
            <person name="Levenez F."/>
            <person name="Lund O."/>
            <person name="Moumen B."/>
            <person name="Le Paslier D."/>
            <person name="Pons N."/>
            <person name="Pedersen O."/>
            <person name="Prifti E."/>
            <person name="Qin J."/>
            <person name="Raes J."/>
            <person name="Tap J."/>
            <person name="Tims S."/>
            <person name="Ussery D.W."/>
            <person name="Yamada T."/>
            <person name="MetaHit consortium"/>
            <person name="Renault P."/>
            <person name="Sicheritz-Ponten T."/>
            <person name="Bork P."/>
            <person name="Wang J."/>
            <person name="Brunak S."/>
            <person name="Ehrlich S.D."/>
        </authorList>
    </citation>
    <scope>NUCLEOTIDE SEQUENCE [LARGE SCALE GENOMIC DNA]</scope>
</reference>
<dbReference type="RefSeq" id="WP_022429455.1">
    <property type="nucleotide sequence ID" value="NZ_FR899138.1"/>
</dbReference>
<evidence type="ECO:0000313" key="2">
    <source>
        <dbReference type="EMBL" id="CDE34364.1"/>
    </source>
</evidence>
<comment type="caution">
    <text evidence="2">The sequence shown here is derived from an EMBL/GenBank/DDBJ whole genome shotgun (WGS) entry which is preliminary data.</text>
</comment>